<proteinExistence type="predicted"/>
<evidence type="ECO:0000313" key="2">
    <source>
        <dbReference type="Proteomes" id="UP000018217"/>
    </source>
</evidence>
<name>V5Z2S9_9GAMM</name>
<keyword evidence="2" id="KW-1185">Reference proteome</keyword>
<organism evidence="1 2">
    <name type="scientific">Erwinia piriflorinigrans CFBP 5888</name>
    <dbReference type="NCBI Taxonomy" id="1161919"/>
    <lineage>
        <taxon>Bacteria</taxon>
        <taxon>Pseudomonadati</taxon>
        <taxon>Pseudomonadota</taxon>
        <taxon>Gammaproteobacteria</taxon>
        <taxon>Enterobacterales</taxon>
        <taxon>Erwiniaceae</taxon>
        <taxon>Erwinia</taxon>
    </lineage>
</organism>
<dbReference type="EMBL" id="CAHS01000003">
    <property type="protein sequence ID" value="CCG85530.1"/>
    <property type="molecule type" value="Genomic_DNA"/>
</dbReference>
<dbReference type="STRING" id="1161919.EPIR_0165"/>
<reference evidence="1 2" key="1">
    <citation type="journal article" date="2013" name="Syst. Appl. Microbiol.">
        <title>Phylogenetic position and virulence apparatus of the pear flower necrosis pathogen Erwinia piriflorinigrans CFBP 5888T as assessed by comparative genomics.</title>
        <authorList>
            <person name="Smits T.H."/>
            <person name="Rezzonico F."/>
            <person name="Lopez M.M."/>
            <person name="Blom J."/>
            <person name="Goesmann A."/>
            <person name="Frey J.E."/>
            <person name="Duffy B."/>
        </authorList>
    </citation>
    <scope>NUCLEOTIDE SEQUENCE [LARGE SCALE GENOMIC DNA]</scope>
    <source>
        <strain evidence="2">CFBP5888</strain>
    </source>
</reference>
<sequence length="53" mass="5894">MLVIESINGLSFIFAAMDKKKLKIYLSETHLDDVLYLAPVNLAVNDRADSAII</sequence>
<gene>
    <name evidence="1" type="ORF">EPIR_0165</name>
</gene>
<evidence type="ECO:0000313" key="1">
    <source>
        <dbReference type="EMBL" id="CCG85530.1"/>
    </source>
</evidence>
<protein>
    <submittedName>
        <fullName evidence="1">Uncharacterized protein</fullName>
    </submittedName>
</protein>
<accession>V5Z2S9</accession>
<comment type="caution">
    <text evidence="1">The sequence shown here is derived from an EMBL/GenBank/DDBJ whole genome shotgun (WGS) entry which is preliminary data.</text>
</comment>
<dbReference type="AlphaFoldDB" id="V5Z2S9"/>
<dbReference type="Proteomes" id="UP000018217">
    <property type="component" value="Unassembled WGS sequence"/>
</dbReference>